<evidence type="ECO:0000313" key="8">
    <source>
        <dbReference type="Proteomes" id="UP000460287"/>
    </source>
</evidence>
<dbReference type="PANTHER" id="PTHR33507:SF3">
    <property type="entry name" value="INNER MEMBRANE PROTEIN YBBJ"/>
    <property type="match status" value="1"/>
</dbReference>
<reference evidence="7 8" key="1">
    <citation type="submission" date="2019-08" db="EMBL/GenBank/DDBJ databases">
        <title>In-depth cultivation of the pig gut microbiome towards novel bacterial diversity and tailored functional studies.</title>
        <authorList>
            <person name="Wylensek D."/>
            <person name="Hitch T.C.A."/>
            <person name="Clavel T."/>
        </authorList>
    </citation>
    <scope>NUCLEOTIDE SEQUENCE [LARGE SCALE GENOMIC DNA]</scope>
    <source>
        <strain evidence="7 8">WCA-383-APC-5B</strain>
    </source>
</reference>
<dbReference type="Gene3D" id="2.40.50.140">
    <property type="entry name" value="Nucleic acid-binding proteins"/>
    <property type="match status" value="1"/>
</dbReference>
<comment type="caution">
    <text evidence="7">The sequence shown here is derived from an EMBL/GenBank/DDBJ whole genome shotgun (WGS) entry which is preliminary data.</text>
</comment>
<protein>
    <submittedName>
        <fullName evidence="7">NfeD family protein</fullName>
    </submittedName>
</protein>
<comment type="subcellular location">
    <subcellularLocation>
        <location evidence="1">Membrane</location>
        <topology evidence="1">Multi-pass membrane protein</topology>
    </subcellularLocation>
</comment>
<organism evidence="7 8">
    <name type="scientific">Inconstantimicrobium porci</name>
    <dbReference type="NCBI Taxonomy" id="2652291"/>
    <lineage>
        <taxon>Bacteria</taxon>
        <taxon>Bacillati</taxon>
        <taxon>Bacillota</taxon>
        <taxon>Clostridia</taxon>
        <taxon>Eubacteriales</taxon>
        <taxon>Clostridiaceae</taxon>
        <taxon>Inconstantimicrobium</taxon>
    </lineage>
</organism>
<name>A0A7X2MXH4_9CLOT</name>
<dbReference type="PANTHER" id="PTHR33507">
    <property type="entry name" value="INNER MEMBRANE PROTEIN YBBJ"/>
    <property type="match status" value="1"/>
</dbReference>
<dbReference type="Proteomes" id="UP000460287">
    <property type="component" value="Unassembled WGS sequence"/>
</dbReference>
<accession>A0A7X2MXH4</accession>
<evidence type="ECO:0000256" key="3">
    <source>
        <dbReference type="ARBA" id="ARBA00022989"/>
    </source>
</evidence>
<feature type="transmembrane region" description="Helical" evidence="5">
    <location>
        <begin position="43"/>
        <end position="67"/>
    </location>
</feature>
<dbReference type="GO" id="GO:0005886">
    <property type="term" value="C:plasma membrane"/>
    <property type="evidence" value="ECO:0007669"/>
    <property type="project" value="TreeGrafter"/>
</dbReference>
<dbReference type="InterPro" id="IPR002810">
    <property type="entry name" value="NfeD-like_C"/>
</dbReference>
<keyword evidence="2 5" id="KW-0812">Transmembrane</keyword>
<keyword evidence="8" id="KW-1185">Reference proteome</keyword>
<dbReference type="SUPFAM" id="SSF141322">
    <property type="entry name" value="NfeD domain-like"/>
    <property type="match status" value="1"/>
</dbReference>
<evidence type="ECO:0000259" key="6">
    <source>
        <dbReference type="Pfam" id="PF01957"/>
    </source>
</evidence>
<proteinExistence type="predicted"/>
<dbReference type="AlphaFoldDB" id="A0A7X2MXH4"/>
<feature type="domain" description="NfeD-like C-terminal" evidence="6">
    <location>
        <begin position="82"/>
        <end position="136"/>
    </location>
</feature>
<evidence type="ECO:0000313" key="7">
    <source>
        <dbReference type="EMBL" id="MSR90874.1"/>
    </source>
</evidence>
<keyword evidence="3 5" id="KW-1133">Transmembrane helix</keyword>
<dbReference type="InterPro" id="IPR012340">
    <property type="entry name" value="NA-bd_OB-fold"/>
</dbReference>
<evidence type="ECO:0000256" key="4">
    <source>
        <dbReference type="ARBA" id="ARBA00023136"/>
    </source>
</evidence>
<sequence>MVYAVWIVILLAAVLIDLFTSNMLFVWFGAGAVLAIILNVFEFSIGIQAVVFALTGSILTLVFYPIFKKKLKEIPKTIPREEQFLGKTFVAEDDIIEKAQIMIDGTYWSAENSGDVIKKGQQYKIVEIKGIKLIIKGI</sequence>
<evidence type="ECO:0000256" key="2">
    <source>
        <dbReference type="ARBA" id="ARBA00022692"/>
    </source>
</evidence>
<feature type="transmembrane region" description="Helical" evidence="5">
    <location>
        <begin position="7"/>
        <end position="37"/>
    </location>
</feature>
<dbReference type="EMBL" id="VULX01000005">
    <property type="protein sequence ID" value="MSR90874.1"/>
    <property type="molecule type" value="Genomic_DNA"/>
</dbReference>
<keyword evidence="4 5" id="KW-0472">Membrane</keyword>
<dbReference type="Pfam" id="PF01957">
    <property type="entry name" value="NfeD"/>
    <property type="match status" value="1"/>
</dbReference>
<evidence type="ECO:0000256" key="5">
    <source>
        <dbReference type="SAM" id="Phobius"/>
    </source>
</evidence>
<evidence type="ECO:0000256" key="1">
    <source>
        <dbReference type="ARBA" id="ARBA00004141"/>
    </source>
</evidence>
<gene>
    <name evidence="7" type="ORF">FYJ33_05455</name>
</gene>
<dbReference type="InterPro" id="IPR052165">
    <property type="entry name" value="Membrane_assoc_protease"/>
</dbReference>
<dbReference type="RefSeq" id="WP_154530754.1">
    <property type="nucleotide sequence ID" value="NZ_JAQXTV010000111.1"/>
</dbReference>